<evidence type="ECO:0000313" key="3">
    <source>
        <dbReference type="Proteomes" id="UP001054837"/>
    </source>
</evidence>
<evidence type="ECO:0000256" key="1">
    <source>
        <dbReference type="SAM" id="MobiDB-lite"/>
    </source>
</evidence>
<feature type="region of interest" description="Disordered" evidence="1">
    <location>
        <begin position="1"/>
        <end position="32"/>
    </location>
</feature>
<feature type="region of interest" description="Disordered" evidence="1">
    <location>
        <begin position="74"/>
        <end position="100"/>
    </location>
</feature>
<dbReference type="Proteomes" id="UP001054837">
    <property type="component" value="Unassembled WGS sequence"/>
</dbReference>
<accession>A0AAV4WJN4</accession>
<dbReference type="EMBL" id="BPLQ01014740">
    <property type="protein sequence ID" value="GIY82751.1"/>
    <property type="molecule type" value="Genomic_DNA"/>
</dbReference>
<sequence length="137" mass="14885">MVPESEGEVEEAQENHERVPQPGRPPTFSLPAPLRVHGRGLLFLRARGRYAVAHVPDGVAGTSPGTLPLQAASARTVPVTAQRSGGGGSHGRHESDSKLPIQLQPFRQWERHHSGYVDRSMAGRQFLNGQPGEELML</sequence>
<name>A0AAV4WJN4_9ARAC</name>
<reference evidence="2 3" key="1">
    <citation type="submission" date="2021-06" db="EMBL/GenBank/DDBJ databases">
        <title>Caerostris darwini draft genome.</title>
        <authorList>
            <person name="Kono N."/>
            <person name="Arakawa K."/>
        </authorList>
    </citation>
    <scope>NUCLEOTIDE SEQUENCE [LARGE SCALE GENOMIC DNA]</scope>
</reference>
<comment type="caution">
    <text evidence="2">The sequence shown here is derived from an EMBL/GenBank/DDBJ whole genome shotgun (WGS) entry which is preliminary data.</text>
</comment>
<dbReference type="AlphaFoldDB" id="A0AAV4WJN4"/>
<organism evidence="2 3">
    <name type="scientific">Caerostris darwini</name>
    <dbReference type="NCBI Taxonomy" id="1538125"/>
    <lineage>
        <taxon>Eukaryota</taxon>
        <taxon>Metazoa</taxon>
        <taxon>Ecdysozoa</taxon>
        <taxon>Arthropoda</taxon>
        <taxon>Chelicerata</taxon>
        <taxon>Arachnida</taxon>
        <taxon>Araneae</taxon>
        <taxon>Araneomorphae</taxon>
        <taxon>Entelegynae</taxon>
        <taxon>Araneoidea</taxon>
        <taxon>Araneidae</taxon>
        <taxon>Caerostris</taxon>
    </lineage>
</organism>
<gene>
    <name evidence="2" type="ORF">CDAR_608501</name>
</gene>
<protein>
    <submittedName>
        <fullName evidence="2">Uncharacterized protein</fullName>
    </submittedName>
</protein>
<evidence type="ECO:0000313" key="2">
    <source>
        <dbReference type="EMBL" id="GIY82751.1"/>
    </source>
</evidence>
<feature type="compositionally biased region" description="Acidic residues" evidence="1">
    <location>
        <begin position="1"/>
        <end position="12"/>
    </location>
</feature>
<proteinExistence type="predicted"/>
<keyword evidence="3" id="KW-1185">Reference proteome</keyword>